<dbReference type="EMBL" id="CP029357">
    <property type="protein sequence ID" value="AWK89784.1"/>
    <property type="molecule type" value="Genomic_DNA"/>
</dbReference>
<accession>A0A2S2CZ36</accession>
<evidence type="ECO:0000259" key="1">
    <source>
        <dbReference type="Pfam" id="PF00329"/>
    </source>
</evidence>
<dbReference type="InterPro" id="IPR001268">
    <property type="entry name" value="NADH_UbQ_OxRdtase_30kDa_su"/>
</dbReference>
<dbReference type="InterPro" id="IPR037232">
    <property type="entry name" value="NADH_quin_OxRdtase_su_C/D-like"/>
</dbReference>
<dbReference type="AlphaFoldDB" id="A0A2S2CZ36"/>
<evidence type="ECO:0000313" key="2">
    <source>
        <dbReference type="EMBL" id="AWK89784.1"/>
    </source>
</evidence>
<evidence type="ECO:0000313" key="3">
    <source>
        <dbReference type="Proteomes" id="UP000245629"/>
    </source>
</evidence>
<gene>
    <name evidence="2" type="ORF">DEW08_25455</name>
</gene>
<proteinExistence type="predicted"/>
<sequence length="147" mass="15758">MEHIRAIPGVVSVAARNGSLWAEGPFLDVEAMAGAMDALGIRLGTVTAIPLSEDGETTVIYHYIDEYEVINFKTATRNGVLASLAASVRPASWAEREIKDLFAVDFPGHPNLVPLLRPEGFEPGMLRAAMCAPAAMTRSPVSPLARK</sequence>
<dbReference type="KEGG" id="azz:DEW08_25455"/>
<keyword evidence="3" id="KW-1185">Reference proteome</keyword>
<dbReference type="Gene3D" id="3.30.460.80">
    <property type="entry name" value="NADH:ubiquinone oxidoreductase, 30kDa subunit"/>
    <property type="match status" value="1"/>
</dbReference>
<geneLocation type="plasmid" evidence="2 3">
    <name>unnamed2</name>
</geneLocation>
<feature type="domain" description="NADH:ubiquinone oxidoreductase 30kDa subunit" evidence="1">
    <location>
        <begin position="43"/>
        <end position="122"/>
    </location>
</feature>
<dbReference type="GO" id="GO:0008137">
    <property type="term" value="F:NADH dehydrogenase (ubiquinone) activity"/>
    <property type="evidence" value="ECO:0007669"/>
    <property type="project" value="InterPro"/>
</dbReference>
<name>A0A2S2CZ36_9PROT</name>
<dbReference type="Pfam" id="PF00329">
    <property type="entry name" value="Complex1_30kDa"/>
    <property type="match status" value="1"/>
</dbReference>
<dbReference type="SUPFAM" id="SSF143243">
    <property type="entry name" value="Nqo5-like"/>
    <property type="match status" value="1"/>
</dbReference>
<reference evidence="3" key="1">
    <citation type="submission" date="2018-05" db="EMBL/GenBank/DDBJ databases">
        <title>Azospirillum thermophila sp. nov., a novel isolated from hot spring.</title>
        <authorList>
            <person name="Zhao Z."/>
        </authorList>
    </citation>
    <scope>NUCLEOTIDE SEQUENCE [LARGE SCALE GENOMIC DNA]</scope>
    <source>
        <strain evidence="3">CFH 70021</strain>
        <plasmid evidence="3">unnamed2</plasmid>
    </source>
</reference>
<dbReference type="Proteomes" id="UP000245629">
    <property type="component" value="Plasmid unnamed2"/>
</dbReference>
<keyword evidence="2" id="KW-0614">Plasmid</keyword>
<protein>
    <recommendedName>
        <fullName evidence="1">NADH:ubiquinone oxidoreductase 30kDa subunit domain-containing protein</fullName>
    </recommendedName>
</protein>
<organism evidence="2 3">
    <name type="scientific">Azospirillum thermophilum</name>
    <dbReference type="NCBI Taxonomy" id="2202148"/>
    <lineage>
        <taxon>Bacteria</taxon>
        <taxon>Pseudomonadati</taxon>
        <taxon>Pseudomonadota</taxon>
        <taxon>Alphaproteobacteria</taxon>
        <taxon>Rhodospirillales</taxon>
        <taxon>Azospirillaceae</taxon>
        <taxon>Azospirillum</taxon>
    </lineage>
</organism>
<dbReference type="OrthoDB" id="9803286at2"/>